<gene>
    <name evidence="5" type="primary">100639935</name>
</gene>
<evidence type="ECO:0000256" key="3">
    <source>
        <dbReference type="SAM" id="MobiDB-lite"/>
    </source>
</evidence>
<dbReference type="EnsemblMetazoa" id="Aqu2.1.42510_001">
    <property type="protein sequence ID" value="Aqu2.1.42510_001"/>
    <property type="gene ID" value="Aqu2.1.42510"/>
</dbReference>
<evidence type="ECO:0000256" key="1">
    <source>
        <dbReference type="ARBA" id="ARBA00004123"/>
    </source>
</evidence>
<accession>A0A1X7VRR2</accession>
<dbReference type="InParanoid" id="A0A1X7VRR2"/>
<dbReference type="OrthoDB" id="75807at2759"/>
<dbReference type="GO" id="GO:0005634">
    <property type="term" value="C:nucleus"/>
    <property type="evidence" value="ECO:0007669"/>
    <property type="project" value="UniProtKB-SubCell"/>
</dbReference>
<dbReference type="EnsemblMetazoa" id="XM_003383069.3">
    <property type="protein sequence ID" value="XP_003383117.1"/>
    <property type="gene ID" value="LOC100639935"/>
</dbReference>
<keyword evidence="2" id="KW-0539">Nucleus</keyword>
<dbReference type="PANTHER" id="PTHR13495">
    <property type="entry name" value="NEFA-INTERACTING NUCLEAR PROTEIN NIP30"/>
    <property type="match status" value="1"/>
</dbReference>
<organism evidence="5">
    <name type="scientific">Amphimedon queenslandica</name>
    <name type="common">Sponge</name>
    <dbReference type="NCBI Taxonomy" id="400682"/>
    <lineage>
        <taxon>Eukaryota</taxon>
        <taxon>Metazoa</taxon>
        <taxon>Porifera</taxon>
        <taxon>Demospongiae</taxon>
        <taxon>Heteroscleromorpha</taxon>
        <taxon>Haplosclerida</taxon>
        <taxon>Niphatidae</taxon>
        <taxon>Amphimedon</taxon>
    </lineage>
</organism>
<feature type="region of interest" description="Disordered" evidence="3">
    <location>
        <begin position="29"/>
        <end position="56"/>
    </location>
</feature>
<name>A0A1X7VRR2_AMPQE</name>
<dbReference type="eggNOG" id="KOG4036">
    <property type="taxonomic scope" value="Eukaryota"/>
</dbReference>
<comment type="subcellular location">
    <subcellularLocation>
        <location evidence="1">Nucleus</location>
    </subcellularLocation>
</comment>
<sequence length="234" mass="26248">MAGDSGEAKAPRIVSFVTESEVEAIRKKRQEQWEKVRKPGDPKEAPQETNYDPRPLFERLKEQKDRKQEDWDEKFKFKNMIYKGLDEEEAGFLNMITYQQSSRESQLLQQEREEINAFKTAVSQLNAEESEKKIAQKPLLITPGPVSPTLKMSSKAPKSQSALIVGAIKRRRTSSESSADKSLSPSKTIKVVAKSPVTVKPGTSSTIDDTKKVSLGLTGLLHYDSDSDEENSNT</sequence>
<reference evidence="6" key="1">
    <citation type="journal article" date="2010" name="Nature">
        <title>The Amphimedon queenslandica genome and the evolution of animal complexity.</title>
        <authorList>
            <person name="Srivastava M."/>
            <person name="Simakov O."/>
            <person name="Chapman J."/>
            <person name="Fahey B."/>
            <person name="Gauthier M.E."/>
            <person name="Mitros T."/>
            <person name="Richards G.S."/>
            <person name="Conaco C."/>
            <person name="Dacre M."/>
            <person name="Hellsten U."/>
            <person name="Larroux C."/>
            <person name="Putnam N.H."/>
            <person name="Stanke M."/>
            <person name="Adamska M."/>
            <person name="Darling A."/>
            <person name="Degnan S.M."/>
            <person name="Oakley T.H."/>
            <person name="Plachetzki D.C."/>
            <person name="Zhai Y."/>
            <person name="Adamski M."/>
            <person name="Calcino A."/>
            <person name="Cummins S.F."/>
            <person name="Goodstein D.M."/>
            <person name="Harris C."/>
            <person name="Jackson D.J."/>
            <person name="Leys S.P."/>
            <person name="Shu S."/>
            <person name="Woodcroft B.J."/>
            <person name="Vervoort M."/>
            <person name="Kosik K.S."/>
            <person name="Manning G."/>
            <person name="Degnan B.M."/>
            <person name="Rokhsar D.S."/>
        </authorList>
    </citation>
    <scope>NUCLEOTIDE SEQUENCE [LARGE SCALE GENOMIC DNA]</scope>
</reference>
<dbReference type="InterPro" id="IPR019331">
    <property type="entry name" value="FAM192A/Fyv6_N"/>
</dbReference>
<evidence type="ECO:0000313" key="5">
    <source>
        <dbReference type="EnsemblMetazoa" id="Aqu2.1.42510_001"/>
    </source>
</evidence>
<dbReference type="InterPro" id="IPR039845">
    <property type="entry name" value="FAM192A"/>
</dbReference>
<feature type="compositionally biased region" description="Basic and acidic residues" evidence="3">
    <location>
        <begin position="30"/>
        <end position="46"/>
    </location>
</feature>
<reference evidence="5" key="2">
    <citation type="submission" date="2017-05" db="UniProtKB">
        <authorList>
            <consortium name="EnsemblMetazoa"/>
        </authorList>
    </citation>
    <scope>IDENTIFICATION</scope>
</reference>
<keyword evidence="6" id="KW-1185">Reference proteome</keyword>
<evidence type="ECO:0000256" key="2">
    <source>
        <dbReference type="ARBA" id="ARBA00023242"/>
    </source>
</evidence>
<feature type="region of interest" description="Disordered" evidence="3">
    <location>
        <begin position="168"/>
        <end position="187"/>
    </location>
</feature>
<protein>
    <recommendedName>
        <fullName evidence="4">FAM192A/Fyv6 N-terminal domain-containing protein</fullName>
    </recommendedName>
</protein>
<dbReference type="OMA" id="YEYEETH"/>
<feature type="domain" description="FAM192A/Fyv6 N-terminal" evidence="4">
    <location>
        <begin position="16"/>
        <end position="119"/>
    </location>
</feature>
<dbReference type="Pfam" id="PF10187">
    <property type="entry name" value="FAM192A_Fyv6_N"/>
    <property type="match status" value="1"/>
</dbReference>
<proteinExistence type="predicted"/>
<dbReference type="AlphaFoldDB" id="A0A1X7VRR2"/>
<dbReference type="STRING" id="400682.A0A1X7VRR2"/>
<dbReference type="KEGG" id="aqu:100639935"/>
<feature type="compositionally biased region" description="Polar residues" evidence="3">
    <location>
        <begin position="175"/>
        <end position="187"/>
    </location>
</feature>
<dbReference type="PANTHER" id="PTHR13495:SF0">
    <property type="entry name" value="PSME3-INTERACTING PROTEIN"/>
    <property type="match status" value="1"/>
</dbReference>
<evidence type="ECO:0000259" key="4">
    <source>
        <dbReference type="Pfam" id="PF10187"/>
    </source>
</evidence>
<evidence type="ECO:0000313" key="6">
    <source>
        <dbReference type="Proteomes" id="UP000007879"/>
    </source>
</evidence>
<dbReference type="Proteomes" id="UP000007879">
    <property type="component" value="Unassembled WGS sequence"/>
</dbReference>